<comment type="caution">
    <text evidence="6">The sequence shown here is derived from an EMBL/GenBank/DDBJ whole genome shotgun (WGS) entry which is preliminary data.</text>
</comment>
<keyword evidence="7" id="KW-1185">Reference proteome</keyword>
<dbReference type="NCBIfam" id="TIGR01881">
    <property type="entry name" value="cas_Cmr5"/>
    <property type="match status" value="1"/>
</dbReference>
<gene>
    <name evidence="6" type="ORF">J2Z22_001683</name>
</gene>
<evidence type="ECO:0000256" key="3">
    <source>
        <dbReference type="ARBA" id="ARBA00022490"/>
    </source>
</evidence>
<evidence type="ECO:0000256" key="4">
    <source>
        <dbReference type="ARBA" id="ARBA00023118"/>
    </source>
</evidence>
<dbReference type="Gene3D" id="1.10.520.30">
    <property type="entry name" value="AF1862-like domain"/>
    <property type="match status" value="1"/>
</dbReference>
<proteinExistence type="inferred from homology"/>
<accession>A0ABU3H5S4</accession>
<comment type="subcellular location">
    <subcellularLocation>
        <location evidence="1">Cytoplasm</location>
    </subcellularLocation>
</comment>
<dbReference type="EMBL" id="JAUSUY010000005">
    <property type="protein sequence ID" value="MDT3426163.1"/>
    <property type="molecule type" value="Genomic_DNA"/>
</dbReference>
<evidence type="ECO:0000256" key="2">
    <source>
        <dbReference type="ARBA" id="ARBA00006161"/>
    </source>
</evidence>
<keyword evidence="4" id="KW-0051">Antiviral defense</keyword>
<organism evidence="6 7">
    <name type="scientific">Paenibacillus forsythiae</name>
    <dbReference type="NCBI Taxonomy" id="365616"/>
    <lineage>
        <taxon>Bacteria</taxon>
        <taxon>Bacillati</taxon>
        <taxon>Bacillota</taxon>
        <taxon>Bacilli</taxon>
        <taxon>Bacillales</taxon>
        <taxon>Paenibacillaceae</taxon>
        <taxon>Paenibacillus</taxon>
    </lineage>
</organism>
<dbReference type="InterPro" id="IPR010160">
    <property type="entry name" value="CRISPR-assoc_prot_Cmr5"/>
</dbReference>
<evidence type="ECO:0000313" key="7">
    <source>
        <dbReference type="Proteomes" id="UP001248709"/>
    </source>
</evidence>
<protein>
    <recommendedName>
        <fullName evidence="5">CRISPR type III-B/RAMP module-associated protein Cmr5</fullName>
    </recommendedName>
</protein>
<dbReference type="Pfam" id="PF09701">
    <property type="entry name" value="Cas_Cmr5"/>
    <property type="match status" value="1"/>
</dbReference>
<evidence type="ECO:0000256" key="1">
    <source>
        <dbReference type="ARBA" id="ARBA00004496"/>
    </source>
</evidence>
<reference evidence="6 7" key="1">
    <citation type="submission" date="2023-07" db="EMBL/GenBank/DDBJ databases">
        <title>Genomic Encyclopedia of Type Strains, Phase IV (KMG-IV): sequencing the most valuable type-strain genomes for metagenomic binning, comparative biology and taxonomic classification.</title>
        <authorList>
            <person name="Goeker M."/>
        </authorList>
    </citation>
    <scope>NUCLEOTIDE SEQUENCE [LARGE SCALE GENOMIC DNA]</scope>
    <source>
        <strain evidence="6 7">T98</strain>
    </source>
</reference>
<sequence length="155" mass="16768">MISREQRYAQAAYASMTDGLDPQSAEANVFGTACHHFPAMVRLNGLRLTVAFYEAKAQAGAGALTGRSGNNAIEKAGEVNASARARAYQRYLRYMRQALVPEEAELGKAISSSACTEDQYRLLSRQALAASVWFKRYAEAILKAEPTAEAGGESL</sequence>
<name>A0ABU3H5S4_9BACL</name>
<dbReference type="RefSeq" id="WP_025699524.1">
    <property type="nucleotide sequence ID" value="NZ_JAUSUY010000005.1"/>
</dbReference>
<dbReference type="InterPro" id="IPR023101">
    <property type="entry name" value="AF1862-like_dom_sf"/>
</dbReference>
<evidence type="ECO:0000256" key="5">
    <source>
        <dbReference type="ARBA" id="ARBA00030001"/>
    </source>
</evidence>
<keyword evidence="3" id="KW-0963">Cytoplasm</keyword>
<comment type="similarity">
    <text evidence="2">Belongs to the CRISPR system Cmr5 family.</text>
</comment>
<dbReference type="SUPFAM" id="SSF158568">
    <property type="entry name" value="AF1862-like"/>
    <property type="match status" value="1"/>
</dbReference>
<evidence type="ECO:0000313" key="6">
    <source>
        <dbReference type="EMBL" id="MDT3426163.1"/>
    </source>
</evidence>
<dbReference type="Proteomes" id="UP001248709">
    <property type="component" value="Unassembled WGS sequence"/>
</dbReference>